<organism evidence="1 2">
    <name type="scientific">Sinorhizobium fredii (strain USDA 257)</name>
    <dbReference type="NCBI Taxonomy" id="1185652"/>
    <lineage>
        <taxon>Bacteria</taxon>
        <taxon>Pseudomonadati</taxon>
        <taxon>Pseudomonadota</taxon>
        <taxon>Alphaproteobacteria</taxon>
        <taxon>Hyphomicrobiales</taxon>
        <taxon>Rhizobiaceae</taxon>
        <taxon>Sinorhizobium/Ensifer group</taxon>
        <taxon>Sinorhizobium</taxon>
    </lineage>
</organism>
<protein>
    <submittedName>
        <fullName evidence="1">Uncharacterized protein</fullName>
    </submittedName>
</protein>
<evidence type="ECO:0000313" key="1">
    <source>
        <dbReference type="EMBL" id="AFL50769.1"/>
    </source>
</evidence>
<dbReference type="HOGENOM" id="CLU_3222106_0_0_5"/>
<evidence type="ECO:0000313" key="2">
    <source>
        <dbReference type="Proteomes" id="UP000006180"/>
    </source>
</evidence>
<name>I3X4G3_SINF2</name>
<gene>
    <name evidence="1" type="ORF">USDA257_c21870</name>
</gene>
<dbReference type="Proteomes" id="UP000006180">
    <property type="component" value="Chromosome"/>
</dbReference>
<sequence>MIASGAAADLPMCASSALGRSASTLPAVTLAMRLGAHLAAKQHS</sequence>
<accession>I3X4G3</accession>
<dbReference type="EMBL" id="CP003563">
    <property type="protein sequence ID" value="AFL50769.1"/>
    <property type="molecule type" value="Genomic_DNA"/>
</dbReference>
<proteinExistence type="predicted"/>
<dbReference type="AlphaFoldDB" id="I3X4G3"/>
<reference evidence="1 2" key="1">
    <citation type="journal article" date="2012" name="J. Bacteriol.">
        <title>Complete genome sequence of the broad-host-range strain Sinorhizobium fredii USDA257.</title>
        <authorList>
            <person name="Schuldes J."/>
            <person name="Rodriguez Orbegoso M."/>
            <person name="Schmeisser C."/>
            <person name="Krishnan H.B."/>
            <person name="Daniel R."/>
            <person name="Streit W.R."/>
        </authorList>
    </citation>
    <scope>NUCLEOTIDE SEQUENCE [LARGE SCALE GENOMIC DNA]</scope>
    <source>
        <strain evidence="1 2">USDA 257</strain>
    </source>
</reference>
<dbReference type="PATRIC" id="fig|1185652.3.peg.2254"/>
<dbReference type="KEGG" id="sfd:USDA257_c21870"/>
<dbReference type="STRING" id="1185652.USDA257_c21870"/>